<sequence length="349" mass="38877">MKGKLILENGMEFEGYCFGYLEKSFGEVVFNTGMTGYQEILTDPSYYGQIVVMTYPLIGNYGINFDDIQSDSAKVKGFVVRELCDRPSNWRCEMSLNAYLKEEKIIGIQGIDTRYLTKLIRNSGTMKGIIVTEENTDNIEGFFEKNPVEDAVKKVTRKSAMTISGKGKKVTVLDLGVKTNIINSFSERGCKVTVLPALSTMEEIMSTEPDCLFLSNGPGDPKDLTEVVETVKGIIGKLPVTGICLGHQIIALACGADTEKMKYGHRGSNHPVKNLFTEKVTITSQNHGYVVKKDTIPEDFEITHINMNDFTVEGIRNLDRKLMSVQFHPEACPGPHESSYIFDDFLSIV</sequence>
<evidence type="ECO:0000256" key="6">
    <source>
        <dbReference type="ARBA" id="ARBA00022840"/>
    </source>
</evidence>
<evidence type="ECO:0000256" key="7">
    <source>
        <dbReference type="ARBA" id="ARBA00022962"/>
    </source>
</evidence>
<dbReference type="PRINTS" id="PR00096">
    <property type="entry name" value="GATASE"/>
</dbReference>
<feature type="binding site" evidence="11">
    <location>
        <position position="288"/>
    </location>
    <ligand>
        <name>L-glutamine</name>
        <dbReference type="ChEBI" id="CHEBI:58359"/>
    </ligand>
</feature>
<name>A0A1M6CZS5_9FIRM</name>
<protein>
    <recommendedName>
        <fullName evidence="11">Carbamoyl phosphate synthase small chain</fullName>
        <ecNumber evidence="11">6.3.5.5</ecNumber>
    </recommendedName>
    <alternativeName>
        <fullName evidence="11">Carbamoyl phosphate synthetase glutamine chain</fullName>
    </alternativeName>
</protein>
<dbReference type="HAMAP" id="MF_01209">
    <property type="entry name" value="CPSase_S_chain"/>
    <property type="match status" value="1"/>
</dbReference>
<dbReference type="Pfam" id="PF00988">
    <property type="entry name" value="CPSase_sm_chain"/>
    <property type="match status" value="1"/>
</dbReference>
<dbReference type="Proteomes" id="UP000184052">
    <property type="component" value="Unassembled WGS sequence"/>
</dbReference>
<dbReference type="GO" id="GO:0006526">
    <property type="term" value="P:L-arginine biosynthetic process"/>
    <property type="evidence" value="ECO:0007669"/>
    <property type="project" value="UniProtKB-UniRule"/>
</dbReference>
<keyword evidence="11" id="KW-0028">Amino-acid biosynthesis</keyword>
<dbReference type="PRINTS" id="PR00097">
    <property type="entry name" value="ANTSNTHASEII"/>
</dbReference>
<feature type="domain" description="Carbamoyl-phosphate synthase small subunit N-terminal" evidence="12">
    <location>
        <begin position="1"/>
        <end position="131"/>
    </location>
</feature>
<accession>A0A1M6CZS5</accession>
<dbReference type="NCBIfam" id="TIGR01368">
    <property type="entry name" value="CPSaseIIsmall"/>
    <property type="match status" value="1"/>
</dbReference>
<keyword evidence="7 11" id="KW-0315">Glutamine amidotransferase</keyword>
<evidence type="ECO:0000256" key="4">
    <source>
        <dbReference type="ARBA" id="ARBA00022598"/>
    </source>
</evidence>
<feature type="binding site" evidence="11">
    <location>
        <position position="245"/>
    </location>
    <ligand>
        <name>L-glutamine</name>
        <dbReference type="ChEBI" id="CHEBI:58359"/>
    </ligand>
</feature>
<keyword evidence="5 11" id="KW-0547">Nucleotide-binding</keyword>
<dbReference type="AlphaFoldDB" id="A0A1M6CZS5"/>
<evidence type="ECO:0000256" key="10">
    <source>
        <dbReference type="ARBA" id="ARBA00049285"/>
    </source>
</evidence>
<comment type="pathway">
    <text evidence="1 11">Pyrimidine metabolism; UMP biosynthesis via de novo pathway; (S)-dihydroorotate from bicarbonate: step 1/3.</text>
</comment>
<dbReference type="GO" id="GO:0006541">
    <property type="term" value="P:glutamine metabolic process"/>
    <property type="evidence" value="ECO:0007669"/>
    <property type="project" value="InterPro"/>
</dbReference>
<dbReference type="InterPro" id="IPR035686">
    <property type="entry name" value="CPSase_GATase1"/>
</dbReference>
<comment type="function">
    <text evidence="11">Small subunit of the glutamine-dependent carbamoyl phosphate synthetase (CPSase). CPSase catalyzes the formation of carbamoyl phosphate from the ammonia moiety of glutamine, carbonate, and phosphate donated by ATP, constituting the first step of 2 biosynthetic pathways, one leading to arginine and/or urea and the other to pyrimidine nucleotides. The small subunit (glutamine amidotransferase) binds and cleaves glutamine to supply the large subunit with the substrate ammonia.</text>
</comment>
<feature type="active site" evidence="11">
    <location>
        <position position="330"/>
    </location>
</feature>
<dbReference type="FunFam" id="3.50.30.20:FF:000001">
    <property type="entry name" value="Carbamoyl-phosphate synthase small chain"/>
    <property type="match status" value="1"/>
</dbReference>
<evidence type="ECO:0000256" key="3">
    <source>
        <dbReference type="ARBA" id="ARBA00007800"/>
    </source>
</evidence>
<dbReference type="GO" id="GO:0006207">
    <property type="term" value="P:'de novo' pyrimidine nucleobase biosynthetic process"/>
    <property type="evidence" value="ECO:0007669"/>
    <property type="project" value="InterPro"/>
</dbReference>
<comment type="pathway">
    <text evidence="2 11">Amino-acid biosynthesis; L-arginine biosynthesis; carbamoyl phosphate from bicarbonate: step 1/1.</text>
</comment>
<feature type="binding site" evidence="11">
    <location>
        <position position="289"/>
    </location>
    <ligand>
        <name>L-glutamine</name>
        <dbReference type="ChEBI" id="CHEBI:58359"/>
    </ligand>
</feature>
<dbReference type="InterPro" id="IPR006274">
    <property type="entry name" value="CarbamoylP_synth_ssu"/>
</dbReference>
<dbReference type="RefSeq" id="WP_073047331.1">
    <property type="nucleotide sequence ID" value="NZ_FQZL01000006.1"/>
</dbReference>
<evidence type="ECO:0000256" key="1">
    <source>
        <dbReference type="ARBA" id="ARBA00004812"/>
    </source>
</evidence>
<reference evidence="13 14" key="1">
    <citation type="submission" date="2016-11" db="EMBL/GenBank/DDBJ databases">
        <authorList>
            <person name="Jaros S."/>
            <person name="Januszkiewicz K."/>
            <person name="Wedrychowicz H."/>
        </authorList>
    </citation>
    <scope>NUCLEOTIDE SEQUENCE [LARGE SCALE GENOMIC DNA]</scope>
    <source>
        <strain evidence="13 14">DSM 17477</strain>
    </source>
</reference>
<dbReference type="OrthoDB" id="9804328at2"/>
<keyword evidence="14" id="KW-1185">Reference proteome</keyword>
<comment type="catalytic activity">
    <reaction evidence="10 11">
        <text>L-glutamine + H2O = L-glutamate + NH4(+)</text>
        <dbReference type="Rhea" id="RHEA:15889"/>
        <dbReference type="ChEBI" id="CHEBI:15377"/>
        <dbReference type="ChEBI" id="CHEBI:28938"/>
        <dbReference type="ChEBI" id="CHEBI:29985"/>
        <dbReference type="ChEBI" id="CHEBI:58359"/>
    </reaction>
</comment>
<dbReference type="SUPFAM" id="SSF52317">
    <property type="entry name" value="Class I glutamine amidotransferase-like"/>
    <property type="match status" value="1"/>
</dbReference>
<dbReference type="GO" id="GO:0004088">
    <property type="term" value="F:carbamoyl-phosphate synthase (glutamine-hydrolyzing) activity"/>
    <property type="evidence" value="ECO:0007669"/>
    <property type="project" value="UniProtKB-UniRule"/>
</dbReference>
<dbReference type="Gene3D" id="3.40.50.880">
    <property type="match status" value="1"/>
</dbReference>
<dbReference type="PANTHER" id="PTHR43418:SF7">
    <property type="entry name" value="CARBAMOYL-PHOSPHATE SYNTHASE SMALL CHAIN"/>
    <property type="match status" value="1"/>
</dbReference>
<dbReference type="InterPro" id="IPR029062">
    <property type="entry name" value="Class_I_gatase-like"/>
</dbReference>
<feature type="binding site" evidence="11">
    <location>
        <position position="217"/>
    </location>
    <ligand>
        <name>L-glutamine</name>
        <dbReference type="ChEBI" id="CHEBI:58359"/>
    </ligand>
</feature>
<dbReference type="SMART" id="SM01097">
    <property type="entry name" value="CPSase_sm_chain"/>
    <property type="match status" value="1"/>
</dbReference>
<evidence type="ECO:0000256" key="9">
    <source>
        <dbReference type="ARBA" id="ARBA00048816"/>
    </source>
</evidence>
<comment type="catalytic activity">
    <reaction evidence="9 11">
        <text>hydrogencarbonate + L-glutamine + 2 ATP + H2O = carbamoyl phosphate + L-glutamate + 2 ADP + phosphate + 2 H(+)</text>
        <dbReference type="Rhea" id="RHEA:18633"/>
        <dbReference type="ChEBI" id="CHEBI:15377"/>
        <dbReference type="ChEBI" id="CHEBI:15378"/>
        <dbReference type="ChEBI" id="CHEBI:17544"/>
        <dbReference type="ChEBI" id="CHEBI:29985"/>
        <dbReference type="ChEBI" id="CHEBI:30616"/>
        <dbReference type="ChEBI" id="CHEBI:43474"/>
        <dbReference type="ChEBI" id="CHEBI:58228"/>
        <dbReference type="ChEBI" id="CHEBI:58359"/>
        <dbReference type="ChEBI" id="CHEBI:456216"/>
        <dbReference type="EC" id="6.3.5.5"/>
    </reaction>
</comment>
<dbReference type="InterPro" id="IPR050472">
    <property type="entry name" value="Anth_synth/Amidotransfase"/>
</dbReference>
<dbReference type="STRING" id="1121476.SAMN02745751_00730"/>
<dbReference type="PANTHER" id="PTHR43418">
    <property type="entry name" value="MULTIFUNCTIONAL TRYPTOPHAN BIOSYNTHESIS PROTEIN-RELATED"/>
    <property type="match status" value="1"/>
</dbReference>
<evidence type="ECO:0000259" key="12">
    <source>
        <dbReference type="SMART" id="SM01097"/>
    </source>
</evidence>
<evidence type="ECO:0000313" key="13">
    <source>
        <dbReference type="EMBL" id="SHI66371.1"/>
    </source>
</evidence>
<feature type="binding site" evidence="11">
    <location>
        <position position="248"/>
    </location>
    <ligand>
        <name>L-glutamine</name>
        <dbReference type="ChEBI" id="CHEBI:58359"/>
    </ligand>
</feature>
<feature type="binding site" evidence="11">
    <location>
        <position position="45"/>
    </location>
    <ligand>
        <name>L-glutamine</name>
        <dbReference type="ChEBI" id="CHEBI:58359"/>
    </ligand>
</feature>
<dbReference type="UniPathway" id="UPA00068">
    <property type="reaction ID" value="UER00171"/>
</dbReference>
<feature type="active site" evidence="11">
    <location>
        <position position="328"/>
    </location>
</feature>
<dbReference type="GO" id="GO:0044205">
    <property type="term" value="P:'de novo' UMP biosynthetic process"/>
    <property type="evidence" value="ECO:0007669"/>
    <property type="project" value="UniProtKB-UniRule"/>
</dbReference>
<dbReference type="GO" id="GO:0004359">
    <property type="term" value="F:glutaminase activity"/>
    <property type="evidence" value="ECO:0007669"/>
    <property type="project" value="RHEA"/>
</dbReference>
<dbReference type="SUPFAM" id="SSF52021">
    <property type="entry name" value="Carbamoyl phosphate synthetase, small subunit N-terminal domain"/>
    <property type="match status" value="1"/>
</dbReference>
<evidence type="ECO:0000256" key="2">
    <source>
        <dbReference type="ARBA" id="ARBA00005077"/>
    </source>
</evidence>
<dbReference type="CDD" id="cd01744">
    <property type="entry name" value="GATase1_CPSase"/>
    <property type="match status" value="1"/>
</dbReference>
<evidence type="ECO:0000313" key="14">
    <source>
        <dbReference type="Proteomes" id="UP000184052"/>
    </source>
</evidence>
<feature type="region of interest" description="CPSase" evidence="11">
    <location>
        <begin position="1"/>
        <end position="168"/>
    </location>
</feature>
<gene>
    <name evidence="11" type="primary">carA</name>
    <name evidence="13" type="ORF">SAMN02745751_00730</name>
</gene>
<dbReference type="PROSITE" id="PS51273">
    <property type="entry name" value="GATASE_TYPE_1"/>
    <property type="match status" value="1"/>
</dbReference>
<dbReference type="InterPro" id="IPR017926">
    <property type="entry name" value="GATASE"/>
</dbReference>
<evidence type="ECO:0000256" key="5">
    <source>
        <dbReference type="ARBA" id="ARBA00022741"/>
    </source>
</evidence>
<keyword evidence="8 11" id="KW-0665">Pyrimidine biosynthesis</keyword>
<keyword evidence="4 11" id="KW-0436">Ligase</keyword>
<feature type="active site" description="Nucleophile" evidence="11">
    <location>
        <position position="244"/>
    </location>
</feature>
<comment type="subunit">
    <text evidence="11">Composed of two chains; the small (or glutamine) chain promotes the hydrolysis of glutamine to ammonia, which is used by the large (or ammonia) chain to synthesize carbamoyl phosphate. Tetramer of heterodimers (alpha,beta)4.</text>
</comment>
<dbReference type="GO" id="GO:0005524">
    <property type="term" value="F:ATP binding"/>
    <property type="evidence" value="ECO:0007669"/>
    <property type="project" value="UniProtKB-UniRule"/>
</dbReference>
<dbReference type="EMBL" id="FQZL01000006">
    <property type="protein sequence ID" value="SHI66371.1"/>
    <property type="molecule type" value="Genomic_DNA"/>
</dbReference>
<feature type="binding site" evidence="11">
    <location>
        <position position="219"/>
    </location>
    <ligand>
        <name>L-glutamine</name>
        <dbReference type="ChEBI" id="CHEBI:58359"/>
    </ligand>
</feature>
<evidence type="ECO:0000256" key="11">
    <source>
        <dbReference type="HAMAP-Rule" id="MF_01209"/>
    </source>
</evidence>
<dbReference type="InterPro" id="IPR036480">
    <property type="entry name" value="CarbP_synth_ssu_N_sf"/>
</dbReference>
<proteinExistence type="inferred from homology"/>
<evidence type="ECO:0000256" key="8">
    <source>
        <dbReference type="ARBA" id="ARBA00022975"/>
    </source>
</evidence>
<keyword evidence="6 11" id="KW-0067">ATP-binding</keyword>
<dbReference type="PRINTS" id="PR00099">
    <property type="entry name" value="CPSGATASE"/>
</dbReference>
<keyword evidence="11" id="KW-0055">Arginine biosynthesis</keyword>
<dbReference type="Gene3D" id="3.50.30.20">
    <property type="entry name" value="Carbamoyl-phosphate synthase small subunit, N-terminal domain"/>
    <property type="match status" value="1"/>
</dbReference>
<organism evidence="13 14">
    <name type="scientific">Dethiosulfatibacter aminovorans DSM 17477</name>
    <dbReference type="NCBI Taxonomy" id="1121476"/>
    <lineage>
        <taxon>Bacteria</taxon>
        <taxon>Bacillati</taxon>
        <taxon>Bacillota</taxon>
        <taxon>Tissierellia</taxon>
        <taxon>Dethiosulfatibacter</taxon>
    </lineage>
</organism>
<dbReference type="NCBIfam" id="NF009475">
    <property type="entry name" value="PRK12838.1"/>
    <property type="match status" value="1"/>
</dbReference>
<dbReference type="EC" id="6.3.5.5" evidence="11"/>
<dbReference type="UniPathway" id="UPA00070">
    <property type="reaction ID" value="UER00115"/>
</dbReference>
<dbReference type="Pfam" id="PF00117">
    <property type="entry name" value="GATase"/>
    <property type="match status" value="1"/>
</dbReference>
<comment type="similarity">
    <text evidence="3 11">Belongs to the CarA family.</text>
</comment>
<feature type="binding site" evidence="11">
    <location>
        <position position="286"/>
    </location>
    <ligand>
        <name>L-glutamine</name>
        <dbReference type="ChEBI" id="CHEBI:58359"/>
    </ligand>
</feature>
<dbReference type="InterPro" id="IPR002474">
    <property type="entry name" value="CarbamoylP_synth_ssu_N"/>
</dbReference>